<gene>
    <name evidence="1" type="ORF">GCM10009681_56190</name>
</gene>
<dbReference type="Proteomes" id="UP001500655">
    <property type="component" value="Unassembled WGS sequence"/>
</dbReference>
<dbReference type="Pfam" id="PF20544">
    <property type="entry name" value="DUF6758"/>
    <property type="match status" value="1"/>
</dbReference>
<name>A0ABP4XCX7_9ACTN</name>
<keyword evidence="2" id="KW-1185">Reference proteome</keyword>
<comment type="caution">
    <text evidence="1">The sequence shown here is derived from an EMBL/GenBank/DDBJ whole genome shotgun (WGS) entry which is preliminary data.</text>
</comment>
<evidence type="ECO:0000313" key="1">
    <source>
        <dbReference type="EMBL" id="GAA1777815.1"/>
    </source>
</evidence>
<sequence length="147" mass="14662">MSGVGWVGDERVRPRATAVACSGPAPLGTGPADLVFVAERPGTGLGAGLAGLSGPDPGDGLCAAMNGAVPHAKIRAAGHPTPLWSVPAGDGRSAYVGAAKGVWLYAVLWPAAAGYLLADQVFLHDLAESMPSELVFGAPSPHLCPTA</sequence>
<proteinExistence type="predicted"/>
<accession>A0ABP4XCX7</accession>
<reference evidence="2" key="1">
    <citation type="journal article" date="2019" name="Int. J. Syst. Evol. Microbiol.">
        <title>The Global Catalogue of Microorganisms (GCM) 10K type strain sequencing project: providing services to taxonomists for standard genome sequencing and annotation.</title>
        <authorList>
            <consortium name="The Broad Institute Genomics Platform"/>
            <consortium name="The Broad Institute Genome Sequencing Center for Infectious Disease"/>
            <person name="Wu L."/>
            <person name="Ma J."/>
        </authorList>
    </citation>
    <scope>NUCLEOTIDE SEQUENCE [LARGE SCALE GENOMIC DNA]</scope>
    <source>
        <strain evidence="2">JCM 13249</strain>
    </source>
</reference>
<protein>
    <submittedName>
        <fullName evidence="1">Uncharacterized protein</fullName>
    </submittedName>
</protein>
<dbReference type="InterPro" id="IPR046646">
    <property type="entry name" value="DUF6758"/>
</dbReference>
<evidence type="ECO:0000313" key="2">
    <source>
        <dbReference type="Proteomes" id="UP001500655"/>
    </source>
</evidence>
<organism evidence="1 2">
    <name type="scientific">Luedemannella helvata</name>
    <dbReference type="NCBI Taxonomy" id="349315"/>
    <lineage>
        <taxon>Bacteria</taxon>
        <taxon>Bacillati</taxon>
        <taxon>Actinomycetota</taxon>
        <taxon>Actinomycetes</taxon>
        <taxon>Micromonosporales</taxon>
        <taxon>Micromonosporaceae</taxon>
        <taxon>Luedemannella</taxon>
    </lineage>
</organism>
<dbReference type="EMBL" id="BAAALS010000057">
    <property type="protein sequence ID" value="GAA1777815.1"/>
    <property type="molecule type" value="Genomic_DNA"/>
</dbReference>